<name>A0A3N0XFC2_ANAGA</name>
<dbReference type="Proteomes" id="UP000281406">
    <property type="component" value="Unassembled WGS sequence"/>
</dbReference>
<evidence type="ECO:0000313" key="1">
    <source>
        <dbReference type="EMBL" id="ROI15745.1"/>
    </source>
</evidence>
<sequence length="133" mass="15481">MSLSTVSFHSFRARTYTLRNFMLSLYGKELLTILLLDYRQIAYQDDHGTWNEKTGYDFLYTLSMVCGIGFQFQELRSPSFSYTERSENLPQSFMSAQQPSSPDTLNLNTITNFKPFVKRMHSCCSHTKLFVLT</sequence>
<gene>
    <name evidence="1" type="ORF">DPX16_0115</name>
</gene>
<dbReference type="AlphaFoldDB" id="A0A3N0XFC2"/>
<organism evidence="1 2">
    <name type="scientific">Anabarilius grahami</name>
    <name type="common">Kanglang fish</name>
    <name type="synonym">Barilius grahami</name>
    <dbReference type="NCBI Taxonomy" id="495550"/>
    <lineage>
        <taxon>Eukaryota</taxon>
        <taxon>Metazoa</taxon>
        <taxon>Chordata</taxon>
        <taxon>Craniata</taxon>
        <taxon>Vertebrata</taxon>
        <taxon>Euteleostomi</taxon>
        <taxon>Actinopterygii</taxon>
        <taxon>Neopterygii</taxon>
        <taxon>Teleostei</taxon>
        <taxon>Ostariophysi</taxon>
        <taxon>Cypriniformes</taxon>
        <taxon>Xenocyprididae</taxon>
        <taxon>Xenocypridinae</taxon>
        <taxon>Xenocypridinae incertae sedis</taxon>
        <taxon>Anabarilius</taxon>
    </lineage>
</organism>
<accession>A0A3N0XFC2</accession>
<comment type="caution">
    <text evidence="1">The sequence shown here is derived from an EMBL/GenBank/DDBJ whole genome shotgun (WGS) entry which is preliminary data.</text>
</comment>
<proteinExistence type="predicted"/>
<protein>
    <submittedName>
        <fullName evidence="1">Uncharacterized protein</fullName>
    </submittedName>
</protein>
<keyword evidence="2" id="KW-1185">Reference proteome</keyword>
<evidence type="ECO:0000313" key="2">
    <source>
        <dbReference type="Proteomes" id="UP000281406"/>
    </source>
</evidence>
<dbReference type="EMBL" id="RJVU01078738">
    <property type="protein sequence ID" value="ROI15745.1"/>
    <property type="molecule type" value="Genomic_DNA"/>
</dbReference>
<reference evidence="1 2" key="1">
    <citation type="submission" date="2018-10" db="EMBL/GenBank/DDBJ databases">
        <title>Genome assembly for a Yunnan-Guizhou Plateau 3E fish, Anabarilius grahami (Regan), and its evolutionary and genetic applications.</title>
        <authorList>
            <person name="Jiang W."/>
        </authorList>
    </citation>
    <scope>NUCLEOTIDE SEQUENCE [LARGE SCALE GENOMIC DNA]</scope>
    <source>
        <strain evidence="1">AG-KIZ</strain>
        <tissue evidence="1">Muscle</tissue>
    </source>
</reference>